<dbReference type="EMBL" id="LN609302">
    <property type="protein sequence ID" value="CEF54634.1"/>
    <property type="molecule type" value="Genomic_DNA"/>
</dbReference>
<dbReference type="AlphaFoldDB" id="A0A0U5F7M6"/>
<dbReference type="RefSeq" id="WP_231946002.1">
    <property type="nucleotide sequence ID" value="NZ_LN609302.1"/>
</dbReference>
<dbReference type="Pfam" id="PF09669">
    <property type="entry name" value="Phage_pRha"/>
    <property type="match status" value="1"/>
</dbReference>
<name>A0A0U5F7M6_9PROT</name>
<reference evidence="2" key="1">
    <citation type="submission" date="2014-09" db="EMBL/GenBank/DDBJ databases">
        <authorList>
            <person name="Illeghems K.G."/>
        </authorList>
    </citation>
    <scope>NUCLEOTIDE SEQUENCE [LARGE SCALE GENOMIC DNA]</scope>
    <source>
        <strain evidence="2">LMG 23848T</strain>
    </source>
</reference>
<dbReference type="Proteomes" id="UP000068250">
    <property type="component" value="Chromosome I"/>
</dbReference>
<proteinExistence type="predicted"/>
<organism evidence="1 2">
    <name type="scientific">Acetobacter ghanensis</name>
    <dbReference type="NCBI Taxonomy" id="431306"/>
    <lineage>
        <taxon>Bacteria</taxon>
        <taxon>Pseudomonadati</taxon>
        <taxon>Pseudomonadota</taxon>
        <taxon>Alphaproteobacteria</taxon>
        <taxon>Acetobacterales</taxon>
        <taxon>Acetobacteraceae</taxon>
        <taxon>Acetobacter</taxon>
    </lineage>
</organism>
<dbReference type="STRING" id="431306.AGA_891"/>
<dbReference type="GO" id="GO:0003677">
    <property type="term" value="F:DNA binding"/>
    <property type="evidence" value="ECO:0007669"/>
    <property type="project" value="UniProtKB-KW"/>
</dbReference>
<keyword evidence="1" id="KW-0238">DNA-binding</keyword>
<dbReference type="InterPro" id="IPR014054">
    <property type="entry name" value="Phage_regulatory_Rha"/>
</dbReference>
<evidence type="ECO:0000313" key="2">
    <source>
        <dbReference type="Proteomes" id="UP000068250"/>
    </source>
</evidence>
<protein>
    <submittedName>
        <fullName evidence="1">Putative DNA-binding protein</fullName>
    </submittedName>
</protein>
<gene>
    <name evidence="1" type="ORF">AGA_891</name>
</gene>
<dbReference type="PATRIC" id="fig|431306.5.peg.889"/>
<evidence type="ECO:0000313" key="1">
    <source>
        <dbReference type="EMBL" id="CEF54634.1"/>
    </source>
</evidence>
<sequence>MSSIITPSAPNSSPTMSSKEIAELTGKAHKNVIRDIESMIAEIEKDGSNLSHQAKSKGYAVERDNRGYVKNIHLDHSHTITLITGYDARQRKKVVDRWLELEGDRGSPVAPKPKRIRKPAFDTAFTRCMNVVAHLPNVDENQKVLMAARGTHTLTGINPLEAMGYAALPAATEDNYQTPTQLGKPFGIPPRRVNQILVDAGLQAHTPGSSTGSDWSMTDKGLAYGKMFDTSRRGGKGSQQQLKWKPSVAEFLRPFSQTPA</sequence>
<accession>A0A0U5F7M6</accession>